<dbReference type="Gene3D" id="3.40.30.10">
    <property type="entry name" value="Glutaredoxin"/>
    <property type="match status" value="1"/>
</dbReference>
<dbReference type="InterPro" id="IPR051924">
    <property type="entry name" value="GST_Kappa/NadH"/>
</dbReference>
<dbReference type="GO" id="GO:0016853">
    <property type="term" value="F:isomerase activity"/>
    <property type="evidence" value="ECO:0007669"/>
    <property type="project" value="UniProtKB-KW"/>
</dbReference>
<accession>A0ABV4F8F9</accession>
<keyword evidence="3" id="KW-1185">Reference proteome</keyword>
<proteinExistence type="predicted"/>
<protein>
    <submittedName>
        <fullName evidence="2">2-hydroxychromene-2-carboxylate isomerase</fullName>
    </submittedName>
</protein>
<dbReference type="InterPro" id="IPR014440">
    <property type="entry name" value="HCCAis_GSTk"/>
</dbReference>
<dbReference type="SUPFAM" id="SSF52833">
    <property type="entry name" value="Thioredoxin-like"/>
    <property type="match status" value="1"/>
</dbReference>
<organism evidence="2 3">
    <name type="scientific">Bradyrhizobium elkanii</name>
    <dbReference type="NCBI Taxonomy" id="29448"/>
    <lineage>
        <taxon>Bacteria</taxon>
        <taxon>Pseudomonadati</taxon>
        <taxon>Pseudomonadota</taxon>
        <taxon>Alphaproteobacteria</taxon>
        <taxon>Hyphomicrobiales</taxon>
        <taxon>Nitrobacteraceae</taxon>
        <taxon>Bradyrhizobium</taxon>
    </lineage>
</organism>
<name>A0ABV4F8F9_BRAEL</name>
<dbReference type="Proteomes" id="UP001565471">
    <property type="component" value="Unassembled WGS sequence"/>
</dbReference>
<gene>
    <name evidence="2" type="ORF">ABIF29_006565</name>
</gene>
<keyword evidence="2" id="KW-0413">Isomerase</keyword>
<dbReference type="PANTHER" id="PTHR42943:SF2">
    <property type="entry name" value="GLUTATHIONE S-TRANSFERASE KAPPA 1"/>
    <property type="match status" value="1"/>
</dbReference>
<dbReference type="Pfam" id="PF01323">
    <property type="entry name" value="DSBA"/>
    <property type="match status" value="1"/>
</dbReference>
<dbReference type="InterPro" id="IPR001853">
    <property type="entry name" value="DSBA-like_thioredoxin_dom"/>
</dbReference>
<feature type="domain" description="DSBA-like thioredoxin" evidence="1">
    <location>
        <begin position="49"/>
        <end position="242"/>
    </location>
</feature>
<evidence type="ECO:0000313" key="3">
    <source>
        <dbReference type="Proteomes" id="UP001565471"/>
    </source>
</evidence>
<dbReference type="InterPro" id="IPR044087">
    <property type="entry name" value="NahD-like"/>
</dbReference>
<comment type="caution">
    <text evidence="2">The sequence shown here is derived from an EMBL/GenBank/DDBJ whole genome shotgun (WGS) entry which is preliminary data.</text>
</comment>
<dbReference type="InterPro" id="IPR036249">
    <property type="entry name" value="Thioredoxin-like_sf"/>
</dbReference>
<evidence type="ECO:0000259" key="1">
    <source>
        <dbReference type="Pfam" id="PF01323"/>
    </source>
</evidence>
<evidence type="ECO:0000313" key="2">
    <source>
        <dbReference type="EMBL" id="MEY9319766.1"/>
    </source>
</evidence>
<dbReference type="CDD" id="cd03022">
    <property type="entry name" value="DsbA_HCCA_Iso"/>
    <property type="match status" value="1"/>
</dbReference>
<sequence>MAAVTWRLDDKYHIDSSKIELKVPTRSTLRLTAAGNRREGRSMAAPLEVEFHFDFGSPNAYLAELALPGIEKRTGVKFDYIPVLLGGVYKATGNMSPGESLRGIKNKPEYNALETERFLRRHNITTFRTNPFFPVNTLMLMRGVVAADFEGLFEPYFRAAYHHMWSEPKKMDDPQVFREAFLSSGLDIDRIIARAQQDEVKKKLIDNTSNAVARGSFGSPTFFVGDEIFFGKDKLREVEDEIVAQLAAGRRKTA</sequence>
<reference evidence="2 3" key="1">
    <citation type="submission" date="2024-07" db="EMBL/GenBank/DDBJ databases">
        <title>Genomic Encyclopedia of Type Strains, Phase V (KMG-V): Genome sequencing to study the core and pangenomes of soil and plant-associated prokaryotes.</title>
        <authorList>
            <person name="Whitman W."/>
        </authorList>
    </citation>
    <scope>NUCLEOTIDE SEQUENCE [LARGE SCALE GENOMIC DNA]</scope>
    <source>
        <strain evidence="2 3">USDA 415</strain>
    </source>
</reference>
<dbReference type="EMBL" id="JBGBZA010000002">
    <property type="protein sequence ID" value="MEY9319766.1"/>
    <property type="molecule type" value="Genomic_DNA"/>
</dbReference>
<dbReference type="PIRSF" id="PIRSF006386">
    <property type="entry name" value="HCCAis_GSTk"/>
    <property type="match status" value="1"/>
</dbReference>
<dbReference type="PANTHER" id="PTHR42943">
    <property type="entry name" value="GLUTATHIONE S-TRANSFERASE KAPPA"/>
    <property type="match status" value="1"/>
</dbReference>